<dbReference type="GO" id="GO:0042277">
    <property type="term" value="F:peptide binding"/>
    <property type="evidence" value="ECO:0007669"/>
    <property type="project" value="TreeGrafter"/>
</dbReference>
<dbReference type="EMBL" id="JARK01001451">
    <property type="protein sequence ID" value="EYC00490.1"/>
    <property type="molecule type" value="Genomic_DNA"/>
</dbReference>
<dbReference type="OrthoDB" id="5838294at2759"/>
<proteinExistence type="predicted"/>
<feature type="domain" description="Aminopeptidase N-like N-terminal" evidence="3">
    <location>
        <begin position="62"/>
        <end position="247"/>
    </location>
</feature>
<evidence type="ECO:0000313" key="4">
    <source>
        <dbReference type="EMBL" id="EYC00490.1"/>
    </source>
</evidence>
<keyword evidence="5" id="KW-1185">Reference proteome</keyword>
<dbReference type="SUPFAM" id="SSF63737">
    <property type="entry name" value="Leukotriene A4 hydrolase N-terminal domain"/>
    <property type="match status" value="1"/>
</dbReference>
<keyword evidence="2" id="KW-0812">Transmembrane</keyword>
<sequence length="347" mass="39637">MPPAKEKEHHRTRFCSLRVFLTWLFVSIASCLVYALIAFAALLNKNILPEDLGLQSIPYVNVPQHYNIRIQFATEYNKSNKSFEGEVTIVFTTLYESQRIYVHRGENIQITDFSSHLNDTSGKLSIKKGAYDDSTEIQTFVLSRNTTVDVTYSFFMKFKGKFVSGKGPAEFFYPSERGEKRYGLWFATDSESNRGLRYLFPCMDSEEFPADFNVVIVRKTSLRSLSNFVSDKTTEAGSNFMEDHYRSAMKLLPVQLALVLCDFQYKTENNDGIKISIYSRPEILSEISFRRTAQFMDTTSHEIGKNDAVLIPDVPTIHRPGISLINEKEAVCESKDFLATTPLTETE</sequence>
<organism evidence="4 5">
    <name type="scientific">Ancylostoma ceylanicum</name>
    <dbReference type="NCBI Taxonomy" id="53326"/>
    <lineage>
        <taxon>Eukaryota</taxon>
        <taxon>Metazoa</taxon>
        <taxon>Ecdysozoa</taxon>
        <taxon>Nematoda</taxon>
        <taxon>Chromadorea</taxon>
        <taxon>Rhabditida</taxon>
        <taxon>Rhabditina</taxon>
        <taxon>Rhabditomorpha</taxon>
        <taxon>Strongyloidea</taxon>
        <taxon>Ancylostomatidae</taxon>
        <taxon>Ancylostomatinae</taxon>
        <taxon>Ancylostoma</taxon>
    </lineage>
</organism>
<reference evidence="5" key="1">
    <citation type="journal article" date="2015" name="Nat. Genet.">
        <title>The genome and transcriptome of the zoonotic hookworm Ancylostoma ceylanicum identify infection-specific gene families.</title>
        <authorList>
            <person name="Schwarz E.M."/>
            <person name="Hu Y."/>
            <person name="Antoshechkin I."/>
            <person name="Miller M.M."/>
            <person name="Sternberg P.W."/>
            <person name="Aroian R.V."/>
        </authorList>
    </citation>
    <scope>NUCLEOTIDE SEQUENCE</scope>
    <source>
        <strain evidence="5">HY135</strain>
    </source>
</reference>
<dbReference type="GO" id="GO:0043171">
    <property type="term" value="P:peptide catabolic process"/>
    <property type="evidence" value="ECO:0007669"/>
    <property type="project" value="TreeGrafter"/>
</dbReference>
<dbReference type="PROSITE" id="PS51257">
    <property type="entry name" value="PROKAR_LIPOPROTEIN"/>
    <property type="match status" value="1"/>
</dbReference>
<dbReference type="GO" id="GO:0016020">
    <property type="term" value="C:membrane"/>
    <property type="evidence" value="ECO:0007669"/>
    <property type="project" value="TreeGrafter"/>
</dbReference>
<dbReference type="PANTHER" id="PTHR11533">
    <property type="entry name" value="PROTEASE M1 ZINC METALLOPROTEASE"/>
    <property type="match status" value="1"/>
</dbReference>
<dbReference type="GO" id="GO:0005737">
    <property type="term" value="C:cytoplasm"/>
    <property type="evidence" value="ECO:0007669"/>
    <property type="project" value="TreeGrafter"/>
</dbReference>
<gene>
    <name evidence="4" type="primary">Acey_s0115.g499</name>
    <name evidence="4" type="synonym">Acey-VB0395L.1</name>
    <name evidence="4" type="ORF">Y032_0115g499</name>
</gene>
<keyword evidence="1" id="KW-0378">Hydrolase</keyword>
<dbReference type="STRING" id="53326.A0A016TCX9"/>
<evidence type="ECO:0000313" key="5">
    <source>
        <dbReference type="Proteomes" id="UP000024635"/>
    </source>
</evidence>
<accession>A0A016TCX9</accession>
<dbReference type="AlphaFoldDB" id="A0A016TCX9"/>
<dbReference type="InterPro" id="IPR042097">
    <property type="entry name" value="Aminopeptidase_N-like_N_sf"/>
</dbReference>
<dbReference type="InterPro" id="IPR045357">
    <property type="entry name" value="Aminopeptidase_N-like_N"/>
</dbReference>
<comment type="caution">
    <text evidence="4">The sequence shown here is derived from an EMBL/GenBank/DDBJ whole genome shotgun (WGS) entry which is preliminary data.</text>
</comment>
<keyword evidence="2" id="KW-1133">Transmembrane helix</keyword>
<keyword evidence="1" id="KW-0031">Aminopeptidase</keyword>
<evidence type="ECO:0000256" key="2">
    <source>
        <dbReference type="SAM" id="Phobius"/>
    </source>
</evidence>
<feature type="transmembrane region" description="Helical" evidence="2">
    <location>
        <begin position="20"/>
        <end position="43"/>
    </location>
</feature>
<dbReference type="PANTHER" id="PTHR11533:SF276">
    <property type="entry name" value="GLUTAMYL AMINOPEPTIDASE"/>
    <property type="match status" value="1"/>
</dbReference>
<dbReference type="GO" id="GO:0070006">
    <property type="term" value="F:metalloaminopeptidase activity"/>
    <property type="evidence" value="ECO:0007669"/>
    <property type="project" value="TreeGrafter"/>
</dbReference>
<evidence type="ECO:0000256" key="1">
    <source>
        <dbReference type="ARBA" id="ARBA00022438"/>
    </source>
</evidence>
<dbReference type="GO" id="GO:0006508">
    <property type="term" value="P:proteolysis"/>
    <property type="evidence" value="ECO:0007669"/>
    <property type="project" value="TreeGrafter"/>
</dbReference>
<keyword evidence="1" id="KW-0645">Protease</keyword>
<evidence type="ECO:0000259" key="3">
    <source>
        <dbReference type="Pfam" id="PF17900"/>
    </source>
</evidence>
<protein>
    <recommendedName>
        <fullName evidence="3">Aminopeptidase N-like N-terminal domain-containing protein</fullName>
    </recommendedName>
</protein>
<keyword evidence="2" id="KW-0472">Membrane</keyword>
<dbReference type="Pfam" id="PF17900">
    <property type="entry name" value="Peptidase_M1_N"/>
    <property type="match status" value="1"/>
</dbReference>
<dbReference type="InterPro" id="IPR050344">
    <property type="entry name" value="Peptidase_M1_aminopeptidases"/>
</dbReference>
<dbReference type="Gene3D" id="2.60.40.1730">
    <property type="entry name" value="tricorn interacting facor f3 domain"/>
    <property type="match status" value="1"/>
</dbReference>
<dbReference type="Proteomes" id="UP000024635">
    <property type="component" value="Unassembled WGS sequence"/>
</dbReference>
<dbReference type="GO" id="GO:0005615">
    <property type="term" value="C:extracellular space"/>
    <property type="evidence" value="ECO:0007669"/>
    <property type="project" value="TreeGrafter"/>
</dbReference>
<name>A0A016TCX9_9BILA</name>
<dbReference type="GO" id="GO:0008270">
    <property type="term" value="F:zinc ion binding"/>
    <property type="evidence" value="ECO:0007669"/>
    <property type="project" value="TreeGrafter"/>
</dbReference>